<gene>
    <name evidence="1" type="ORF">ACFSR1_20145</name>
</gene>
<dbReference type="Proteomes" id="UP001597319">
    <property type="component" value="Unassembled WGS sequence"/>
</dbReference>
<dbReference type="EMBL" id="JBHULE010000035">
    <property type="protein sequence ID" value="MFD2565000.1"/>
    <property type="molecule type" value="Genomic_DNA"/>
</dbReference>
<evidence type="ECO:0000313" key="2">
    <source>
        <dbReference type="Proteomes" id="UP001597319"/>
    </source>
</evidence>
<comment type="caution">
    <text evidence="1">The sequence shown here is derived from an EMBL/GenBank/DDBJ whole genome shotgun (WGS) entry which is preliminary data.</text>
</comment>
<proteinExistence type="predicted"/>
<reference evidence="2" key="1">
    <citation type="journal article" date="2019" name="Int. J. Syst. Evol. Microbiol.">
        <title>The Global Catalogue of Microorganisms (GCM) 10K type strain sequencing project: providing services to taxonomists for standard genome sequencing and annotation.</title>
        <authorList>
            <consortium name="The Broad Institute Genomics Platform"/>
            <consortium name="The Broad Institute Genome Sequencing Center for Infectious Disease"/>
            <person name="Wu L."/>
            <person name="Ma J."/>
        </authorList>
    </citation>
    <scope>NUCLEOTIDE SEQUENCE [LARGE SCALE GENOMIC DNA]</scope>
    <source>
        <strain evidence="2">KCTC 52274</strain>
    </source>
</reference>
<protein>
    <submittedName>
        <fullName evidence="1">Uncharacterized protein</fullName>
    </submittedName>
</protein>
<keyword evidence="2" id="KW-1185">Reference proteome</keyword>
<sequence>MKNKTSDLLIQIISVTIGVFLGFAISNWSENKKETKKFNSLIENLTSEIQSNMNKIEQVIDYHKTVRDSSRFYLSQKKLNNFKPTFFKGVNTLSFDNSVYQTAIQTGLFNKLKIEKSQAINNIYTKQRAYEEFSNLLLSGLITMDFEQNEKSYRRIATYLSISMTDIVIKETQLLENMEATLKLIN</sequence>
<organism evidence="1 2">
    <name type="scientific">Aquimarina rubra</name>
    <dbReference type="NCBI Taxonomy" id="1920033"/>
    <lineage>
        <taxon>Bacteria</taxon>
        <taxon>Pseudomonadati</taxon>
        <taxon>Bacteroidota</taxon>
        <taxon>Flavobacteriia</taxon>
        <taxon>Flavobacteriales</taxon>
        <taxon>Flavobacteriaceae</taxon>
        <taxon>Aquimarina</taxon>
    </lineage>
</organism>
<name>A0ABW5LK21_9FLAO</name>
<accession>A0ABW5LK21</accession>
<dbReference type="RefSeq" id="WP_378294849.1">
    <property type="nucleotide sequence ID" value="NZ_JBHULE010000035.1"/>
</dbReference>
<evidence type="ECO:0000313" key="1">
    <source>
        <dbReference type="EMBL" id="MFD2565000.1"/>
    </source>
</evidence>